<keyword evidence="2" id="KW-1185">Reference proteome</keyword>
<dbReference type="EMBL" id="JARK01000163">
    <property type="protein sequence ID" value="EYC41596.1"/>
    <property type="molecule type" value="Genomic_DNA"/>
</dbReference>
<evidence type="ECO:0000313" key="1">
    <source>
        <dbReference type="EMBL" id="EYC41596.1"/>
    </source>
</evidence>
<comment type="caution">
    <text evidence="1">The sequence shown here is derived from an EMBL/GenBank/DDBJ whole genome shotgun (WGS) entry which is preliminary data.</text>
</comment>
<organism evidence="1 2">
    <name type="scientific">Ancylostoma ceylanicum</name>
    <dbReference type="NCBI Taxonomy" id="53326"/>
    <lineage>
        <taxon>Eukaryota</taxon>
        <taxon>Metazoa</taxon>
        <taxon>Ecdysozoa</taxon>
        <taxon>Nematoda</taxon>
        <taxon>Chromadorea</taxon>
        <taxon>Rhabditida</taxon>
        <taxon>Rhabditina</taxon>
        <taxon>Rhabditomorpha</taxon>
        <taxon>Strongyloidea</taxon>
        <taxon>Ancylostomatidae</taxon>
        <taxon>Ancylostomatinae</taxon>
        <taxon>Ancylostoma</taxon>
    </lineage>
</organism>
<protein>
    <submittedName>
        <fullName evidence="1">Uncharacterized protein</fullName>
    </submittedName>
</protein>
<gene>
    <name evidence="1" type="primary">Acey_s0563.g3524</name>
    <name evidence="1" type="ORF">Y032_0563g3524</name>
</gene>
<accession>A0A016WPU6</accession>
<name>A0A016WPU6_9BILA</name>
<dbReference type="Proteomes" id="UP000024635">
    <property type="component" value="Unassembled WGS sequence"/>
</dbReference>
<evidence type="ECO:0000313" key="2">
    <source>
        <dbReference type="Proteomes" id="UP000024635"/>
    </source>
</evidence>
<proteinExistence type="predicted"/>
<reference evidence="2" key="1">
    <citation type="journal article" date="2015" name="Nat. Genet.">
        <title>The genome and transcriptome of the zoonotic hookworm Ancylostoma ceylanicum identify infection-specific gene families.</title>
        <authorList>
            <person name="Schwarz E.M."/>
            <person name="Hu Y."/>
            <person name="Antoshechkin I."/>
            <person name="Miller M.M."/>
            <person name="Sternberg P.W."/>
            <person name="Aroian R.V."/>
        </authorList>
    </citation>
    <scope>NUCLEOTIDE SEQUENCE</scope>
    <source>
        <strain evidence="2">HY135</strain>
    </source>
</reference>
<sequence length="101" mass="11368">MYLCRGCKKVGKTTSIFVTGEDFTQDPETIGPTLCQYEERESDKANRMLYESYWYRVVDKIERMSWGGGAHTLGRALGPLTISEATLLIPCLTVSSLAVRR</sequence>
<dbReference type="AlphaFoldDB" id="A0A016WPU6"/>